<proteinExistence type="predicted"/>
<evidence type="ECO:0000313" key="1">
    <source>
        <dbReference type="EMBL" id="KIM79926.1"/>
    </source>
</evidence>
<reference evidence="2" key="2">
    <citation type="submission" date="2015-01" db="EMBL/GenBank/DDBJ databases">
        <title>Evolutionary Origins and Diversification of the Mycorrhizal Mutualists.</title>
        <authorList>
            <consortium name="DOE Joint Genome Institute"/>
            <consortium name="Mycorrhizal Genomics Consortium"/>
            <person name="Kohler A."/>
            <person name="Kuo A."/>
            <person name="Nagy L.G."/>
            <person name="Floudas D."/>
            <person name="Copeland A."/>
            <person name="Barry K.W."/>
            <person name="Cichocki N."/>
            <person name="Veneault-Fourrey C."/>
            <person name="LaButti K."/>
            <person name="Lindquist E.A."/>
            <person name="Lipzen A."/>
            <person name="Lundell T."/>
            <person name="Morin E."/>
            <person name="Murat C."/>
            <person name="Riley R."/>
            <person name="Ohm R."/>
            <person name="Sun H."/>
            <person name="Tunlid A."/>
            <person name="Henrissat B."/>
            <person name="Grigoriev I.V."/>
            <person name="Hibbett D.S."/>
            <person name="Martin F."/>
        </authorList>
    </citation>
    <scope>NUCLEOTIDE SEQUENCE [LARGE SCALE GENOMIC DNA]</scope>
    <source>
        <strain evidence="2">F 1598</strain>
    </source>
</reference>
<reference evidence="1 2" key="1">
    <citation type="submission" date="2014-04" db="EMBL/GenBank/DDBJ databases">
        <authorList>
            <consortium name="DOE Joint Genome Institute"/>
            <person name="Kuo A."/>
            <person name="Tarkka M."/>
            <person name="Buscot F."/>
            <person name="Kohler A."/>
            <person name="Nagy L.G."/>
            <person name="Floudas D."/>
            <person name="Copeland A."/>
            <person name="Barry K.W."/>
            <person name="Cichocki N."/>
            <person name="Veneault-Fourrey C."/>
            <person name="LaButti K."/>
            <person name="Lindquist E.A."/>
            <person name="Lipzen A."/>
            <person name="Lundell T."/>
            <person name="Morin E."/>
            <person name="Murat C."/>
            <person name="Sun H."/>
            <person name="Tunlid A."/>
            <person name="Henrissat B."/>
            <person name="Grigoriev I.V."/>
            <person name="Hibbett D.S."/>
            <person name="Martin F."/>
            <person name="Nordberg H.P."/>
            <person name="Cantor M.N."/>
            <person name="Hua S.X."/>
        </authorList>
    </citation>
    <scope>NUCLEOTIDE SEQUENCE [LARGE SCALE GENOMIC DNA]</scope>
    <source>
        <strain evidence="1 2">F 1598</strain>
    </source>
</reference>
<protein>
    <submittedName>
        <fullName evidence="1">Uncharacterized protein</fullName>
    </submittedName>
</protein>
<dbReference type="PROSITE" id="PS51257">
    <property type="entry name" value="PROKAR_LIPOPROTEIN"/>
    <property type="match status" value="1"/>
</dbReference>
<dbReference type="InParanoid" id="A0A0C3FK83"/>
<dbReference type="Proteomes" id="UP000054166">
    <property type="component" value="Unassembled WGS sequence"/>
</dbReference>
<name>A0A0C3FK83_PILCF</name>
<dbReference type="OrthoDB" id="3047025at2759"/>
<evidence type="ECO:0000313" key="2">
    <source>
        <dbReference type="Proteomes" id="UP000054166"/>
    </source>
</evidence>
<dbReference type="AlphaFoldDB" id="A0A0C3FK83"/>
<keyword evidence="2" id="KW-1185">Reference proteome</keyword>
<sequence length="206" mass="23337">MSGPKEGEDILAEEALVFNPSLWIGCQKKYKDVPLHVSNALTQLRQIPEAILSLLPQREVPILDFIRLELPRQSAELVMVKIDKCFSPEAPQMDIQAFLRQSIPPKSFLTIVENSFGQAWFDGKVSLSFWVPTYWQRMDNIIKAQKHWQGARAWLRKESTKADLPSRLLSECELFASIGWNVPLVKAVAKDPGMTTGTLAQFLSNQ</sequence>
<gene>
    <name evidence="1" type="ORF">PILCRDRAFT_89823</name>
</gene>
<dbReference type="EMBL" id="KN833006">
    <property type="protein sequence ID" value="KIM79926.1"/>
    <property type="molecule type" value="Genomic_DNA"/>
</dbReference>
<accession>A0A0C3FK83</accession>
<organism evidence="1 2">
    <name type="scientific">Piloderma croceum (strain F 1598)</name>
    <dbReference type="NCBI Taxonomy" id="765440"/>
    <lineage>
        <taxon>Eukaryota</taxon>
        <taxon>Fungi</taxon>
        <taxon>Dikarya</taxon>
        <taxon>Basidiomycota</taxon>
        <taxon>Agaricomycotina</taxon>
        <taxon>Agaricomycetes</taxon>
        <taxon>Agaricomycetidae</taxon>
        <taxon>Atheliales</taxon>
        <taxon>Atheliaceae</taxon>
        <taxon>Piloderma</taxon>
    </lineage>
</organism>
<dbReference type="HOGENOM" id="CLU_1332375_0_0_1"/>